<organism evidence="1 2">
    <name type="scientific">Erysiphe pulchra</name>
    <dbReference type="NCBI Taxonomy" id="225359"/>
    <lineage>
        <taxon>Eukaryota</taxon>
        <taxon>Fungi</taxon>
        <taxon>Dikarya</taxon>
        <taxon>Ascomycota</taxon>
        <taxon>Pezizomycotina</taxon>
        <taxon>Leotiomycetes</taxon>
        <taxon>Erysiphales</taxon>
        <taxon>Erysiphaceae</taxon>
        <taxon>Erysiphe</taxon>
    </lineage>
</organism>
<sequence length="311" mass="34128">MLPFTTEALRKAEVLEKSLGLQIPTEDNIESIEIQIESIAGETPSSASNISQEQAPVNLIDKNDITASSGHKQNFRLASIDLDYPGPYEKLFDEPLNYDETPPLAGSIEEELNNVTDDAAHRVADAKFIFGPVASILDYHFSQAAGPHIPTKQASALKKFSDEIILVAKRHFEAYLKEVPAQIRKNESMDKEINSRINISRKTSSKPTYAQVANINNKVTSQNAAPDNNGPHSTKVFKSGTDDRLFLRLSESDPLRELSRYALQTHLKAKLGSDDQLLSNILPTKTGFALCPSKGNSSALANKLALSNILD</sequence>
<evidence type="ECO:0000313" key="2">
    <source>
        <dbReference type="Proteomes" id="UP000237438"/>
    </source>
</evidence>
<proteinExistence type="predicted"/>
<protein>
    <submittedName>
        <fullName evidence="1">Uncharacterized protein</fullName>
    </submittedName>
</protein>
<gene>
    <name evidence="1" type="ORF">EPUL_003327</name>
</gene>
<comment type="caution">
    <text evidence="1">The sequence shown here is derived from an EMBL/GenBank/DDBJ whole genome shotgun (WGS) entry which is preliminary data.</text>
</comment>
<evidence type="ECO:0000313" key="1">
    <source>
        <dbReference type="EMBL" id="POS85314.1"/>
    </source>
</evidence>
<dbReference type="AlphaFoldDB" id="A0A2S4PTI1"/>
<accession>A0A2S4PTI1</accession>
<dbReference type="EMBL" id="PEDP01000648">
    <property type="protein sequence ID" value="POS85314.1"/>
    <property type="molecule type" value="Genomic_DNA"/>
</dbReference>
<keyword evidence="2" id="KW-1185">Reference proteome</keyword>
<feature type="non-terminal residue" evidence="1">
    <location>
        <position position="311"/>
    </location>
</feature>
<dbReference type="Proteomes" id="UP000237438">
    <property type="component" value="Unassembled WGS sequence"/>
</dbReference>
<name>A0A2S4PTI1_9PEZI</name>
<reference evidence="1 2" key="1">
    <citation type="submission" date="2017-10" db="EMBL/GenBank/DDBJ databases">
        <title>Development of genomic resources for the powdery mildew, Erysiphe pulchra.</title>
        <authorList>
            <person name="Wadl P.A."/>
            <person name="Mack B.M."/>
            <person name="Moore G."/>
            <person name="Beltz S.B."/>
        </authorList>
    </citation>
    <scope>NUCLEOTIDE SEQUENCE [LARGE SCALE GENOMIC DNA]</scope>
    <source>
        <strain evidence="1">Cflorida</strain>
    </source>
</reference>